<dbReference type="CDD" id="cd01086">
    <property type="entry name" value="MetAP1"/>
    <property type="match status" value="1"/>
</dbReference>
<feature type="binding site" evidence="6">
    <location>
        <position position="120"/>
    </location>
    <ligand>
        <name>a divalent metal cation</name>
        <dbReference type="ChEBI" id="CHEBI:60240"/>
        <label>2</label>
        <note>catalytic</note>
    </ligand>
</feature>
<dbReference type="InterPro" id="IPR000994">
    <property type="entry name" value="Pept_M24"/>
</dbReference>
<dbReference type="Gene3D" id="3.90.230.10">
    <property type="entry name" value="Creatinase/methionine aminopeptidase superfamily"/>
    <property type="match status" value="1"/>
</dbReference>
<evidence type="ECO:0000313" key="9">
    <source>
        <dbReference type="EMBL" id="PHZ83849.1"/>
    </source>
</evidence>
<protein>
    <recommendedName>
        <fullName evidence="6 7">Methionine aminopeptidase</fullName>
        <shortName evidence="6">MAP</shortName>
        <shortName evidence="6">MetAP</shortName>
        <ecNumber evidence="6 7">3.4.11.18</ecNumber>
    </recommendedName>
    <alternativeName>
        <fullName evidence="6">Peptidase M</fullName>
    </alternativeName>
</protein>
<feature type="binding site" evidence="6">
    <location>
        <position position="183"/>
    </location>
    <ligand>
        <name>a divalent metal cation</name>
        <dbReference type="ChEBI" id="CHEBI:60240"/>
        <label>2</label>
        <note>catalytic</note>
    </ligand>
</feature>
<dbReference type="InParanoid" id="A0A2G4YND8"/>
<gene>
    <name evidence="6 9" type="primary">map</name>
    <name evidence="9" type="ORF">CRD36_15980</name>
</gene>
<evidence type="ECO:0000259" key="8">
    <source>
        <dbReference type="Pfam" id="PF00557"/>
    </source>
</evidence>
<proteinExistence type="inferred from homology"/>
<dbReference type="OrthoDB" id="9802055at2"/>
<evidence type="ECO:0000256" key="6">
    <source>
        <dbReference type="HAMAP-Rule" id="MF_01974"/>
    </source>
</evidence>
<keyword evidence="4 6" id="KW-0479">Metal-binding</keyword>
<dbReference type="Proteomes" id="UP000229730">
    <property type="component" value="Unassembled WGS sequence"/>
</dbReference>
<evidence type="ECO:0000256" key="1">
    <source>
        <dbReference type="ARBA" id="ARBA00002521"/>
    </source>
</evidence>
<keyword evidence="3 6" id="KW-0645">Protease</keyword>
<dbReference type="RefSeq" id="WP_099474946.1">
    <property type="nucleotide sequence ID" value="NZ_CP041025.1"/>
</dbReference>
<dbReference type="GO" id="GO:0006508">
    <property type="term" value="P:proteolysis"/>
    <property type="evidence" value="ECO:0007669"/>
    <property type="project" value="UniProtKB-KW"/>
</dbReference>
<feature type="binding site" evidence="6">
    <location>
        <position position="109"/>
    </location>
    <ligand>
        <name>a divalent metal cation</name>
        <dbReference type="ChEBI" id="CHEBI:60240"/>
        <label>1</label>
    </ligand>
</feature>
<dbReference type="PANTHER" id="PTHR43330">
    <property type="entry name" value="METHIONINE AMINOPEPTIDASE"/>
    <property type="match status" value="1"/>
</dbReference>
<dbReference type="EC" id="3.4.11.18" evidence="6 7"/>
<dbReference type="PANTHER" id="PTHR43330:SF27">
    <property type="entry name" value="METHIONINE AMINOPEPTIDASE"/>
    <property type="match status" value="1"/>
</dbReference>
<evidence type="ECO:0000313" key="10">
    <source>
        <dbReference type="Proteomes" id="UP000229730"/>
    </source>
</evidence>
<accession>A0A2G4YND8</accession>
<feature type="binding site" evidence="6">
    <location>
        <position position="92"/>
    </location>
    <ligand>
        <name>substrate</name>
    </ligand>
</feature>
<comment type="caution">
    <text evidence="9">The sequence shown here is derived from an EMBL/GenBank/DDBJ whole genome shotgun (WGS) entry which is preliminary data.</text>
</comment>
<evidence type="ECO:0000256" key="7">
    <source>
        <dbReference type="RuleBase" id="RU003653"/>
    </source>
</evidence>
<sequence>MKYVKASESEARAINAIKLYAPEDFEGMRKAGRLAAETLDMITEHVQPGVTTEELDRICAEFVAERGAISAPLNYRGFPKSICTSINHVVCHGIPGPKVLKKGDIINIDVTVILDGWYGDTSRMFYAGPPSVKAKRLVDITYECLMRGIAQVKPGATVGDIGYAIQTYAEAERCGVVEVFCGHGLGLVFHDAPNIMHYGNPGEGPELKEGMFFTIEPMINLGRPDVKVLNDGWTAVTRDKSLSAQFEHSMGVTKDGVEIFTLSPKGFSCPPYGD</sequence>
<evidence type="ECO:0000256" key="3">
    <source>
        <dbReference type="ARBA" id="ARBA00022670"/>
    </source>
</evidence>
<feature type="binding site" evidence="6">
    <location>
        <position position="216"/>
    </location>
    <ligand>
        <name>a divalent metal cation</name>
        <dbReference type="ChEBI" id="CHEBI:60240"/>
        <label>2</label>
        <note>catalytic</note>
    </ligand>
</feature>
<dbReference type="InterPro" id="IPR002467">
    <property type="entry name" value="Pept_M24A_MAP1"/>
</dbReference>
<dbReference type="GO" id="GO:0046872">
    <property type="term" value="F:metal ion binding"/>
    <property type="evidence" value="ECO:0007669"/>
    <property type="project" value="UniProtKB-UniRule"/>
</dbReference>
<dbReference type="NCBIfam" id="TIGR00500">
    <property type="entry name" value="met_pdase_I"/>
    <property type="match status" value="1"/>
</dbReference>
<feature type="binding site" evidence="6">
    <location>
        <position position="190"/>
    </location>
    <ligand>
        <name>substrate</name>
    </ligand>
</feature>
<dbReference type="FunCoup" id="A0A2G4YND8">
    <property type="interactions" value="536"/>
</dbReference>
<evidence type="ECO:0000256" key="4">
    <source>
        <dbReference type="ARBA" id="ARBA00022723"/>
    </source>
</evidence>
<reference evidence="9 10" key="1">
    <citation type="submission" date="2017-10" db="EMBL/GenBank/DDBJ databases">
        <title>Frigbacter circumglobatus gen. nov. sp. nov., isolated from sediment cultured in situ.</title>
        <authorList>
            <person name="Zhao Z."/>
        </authorList>
    </citation>
    <scope>NUCLEOTIDE SEQUENCE [LARGE SCALE GENOMIC DNA]</scope>
    <source>
        <strain evidence="9 10">ZYL</strain>
    </source>
</reference>
<dbReference type="InterPro" id="IPR036005">
    <property type="entry name" value="Creatinase/aminopeptidase-like"/>
</dbReference>
<keyword evidence="5 6" id="KW-0378">Hydrolase</keyword>
<keyword evidence="10" id="KW-1185">Reference proteome</keyword>
<dbReference type="EMBL" id="PDEM01000031">
    <property type="protein sequence ID" value="PHZ83849.1"/>
    <property type="molecule type" value="Genomic_DNA"/>
</dbReference>
<name>A0A2G4YND8_9PROT</name>
<comment type="function">
    <text evidence="1 6">Removes the N-terminal methionine from nascent proteins. The N-terminal methionine is often cleaved when the second residue in the primary sequence is small and uncharged (Met-Ala-, Cys, Gly, Pro, Ser, Thr, or Val). Requires deformylation of the N(alpha)-formylated initiator methionine before it can be hydrolyzed.</text>
</comment>
<dbReference type="PRINTS" id="PR00599">
    <property type="entry name" value="MAPEPTIDASE"/>
</dbReference>
<dbReference type="SUPFAM" id="SSF55920">
    <property type="entry name" value="Creatinase/aminopeptidase"/>
    <property type="match status" value="1"/>
</dbReference>
<dbReference type="HAMAP" id="MF_01974">
    <property type="entry name" value="MetAP_1"/>
    <property type="match status" value="1"/>
</dbReference>
<dbReference type="InterPro" id="IPR001714">
    <property type="entry name" value="Pept_M24_MAP"/>
</dbReference>
<comment type="similarity">
    <text evidence="6">Belongs to the peptidase M24A family. Methionine aminopeptidase type 1 subfamily.</text>
</comment>
<dbReference type="AlphaFoldDB" id="A0A2G4YND8"/>
<dbReference type="GO" id="GO:0005829">
    <property type="term" value="C:cytosol"/>
    <property type="evidence" value="ECO:0007669"/>
    <property type="project" value="TreeGrafter"/>
</dbReference>
<evidence type="ECO:0000256" key="2">
    <source>
        <dbReference type="ARBA" id="ARBA00022438"/>
    </source>
</evidence>
<feature type="binding site" evidence="6">
    <location>
        <position position="247"/>
    </location>
    <ligand>
        <name>a divalent metal cation</name>
        <dbReference type="ChEBI" id="CHEBI:60240"/>
        <label>2</label>
        <note>catalytic</note>
    </ligand>
</feature>
<feature type="binding site" evidence="6">
    <location>
        <position position="247"/>
    </location>
    <ligand>
        <name>a divalent metal cation</name>
        <dbReference type="ChEBI" id="CHEBI:60240"/>
        <label>1</label>
    </ligand>
</feature>
<dbReference type="Pfam" id="PF00557">
    <property type="entry name" value="Peptidase_M24"/>
    <property type="match status" value="1"/>
</dbReference>
<dbReference type="PROSITE" id="PS00680">
    <property type="entry name" value="MAP_1"/>
    <property type="match status" value="1"/>
</dbReference>
<comment type="cofactor">
    <cofactor evidence="6">
        <name>Co(2+)</name>
        <dbReference type="ChEBI" id="CHEBI:48828"/>
    </cofactor>
    <cofactor evidence="6">
        <name>Zn(2+)</name>
        <dbReference type="ChEBI" id="CHEBI:29105"/>
    </cofactor>
    <cofactor evidence="6">
        <name>Mn(2+)</name>
        <dbReference type="ChEBI" id="CHEBI:29035"/>
    </cofactor>
    <cofactor evidence="6">
        <name>Fe(2+)</name>
        <dbReference type="ChEBI" id="CHEBI:29033"/>
    </cofactor>
    <text evidence="6">Binds 2 divalent metal cations per subunit. Has a high-affinity and a low affinity metal-binding site. The true nature of the physiological cofactor is under debate. The enzyme is active with cobalt, zinc, manganese or divalent iron ions. Most likely, methionine aminopeptidases function as mononuclear Fe(2+)-metalloproteases under physiological conditions, and the catalytically relevant metal-binding site has been assigned to the histidine-containing high-affinity site.</text>
</comment>
<evidence type="ECO:0000256" key="5">
    <source>
        <dbReference type="ARBA" id="ARBA00022801"/>
    </source>
</evidence>
<dbReference type="GO" id="GO:0070006">
    <property type="term" value="F:metalloaminopeptidase activity"/>
    <property type="evidence" value="ECO:0007669"/>
    <property type="project" value="UniProtKB-UniRule"/>
</dbReference>
<feature type="binding site" evidence="6">
    <location>
        <position position="120"/>
    </location>
    <ligand>
        <name>a divalent metal cation</name>
        <dbReference type="ChEBI" id="CHEBI:60240"/>
        <label>1</label>
    </ligand>
</feature>
<comment type="subunit">
    <text evidence="6">Monomer.</text>
</comment>
<keyword evidence="2 6" id="KW-0031">Aminopeptidase</keyword>
<dbReference type="GO" id="GO:0004239">
    <property type="term" value="F:initiator methionyl aminopeptidase activity"/>
    <property type="evidence" value="ECO:0007669"/>
    <property type="project" value="UniProtKB-UniRule"/>
</dbReference>
<comment type="catalytic activity">
    <reaction evidence="6 7">
        <text>Release of N-terminal amino acids, preferentially methionine, from peptides and arylamides.</text>
        <dbReference type="EC" id="3.4.11.18"/>
    </reaction>
</comment>
<feature type="domain" description="Peptidase M24" evidence="8">
    <location>
        <begin position="26"/>
        <end position="254"/>
    </location>
</feature>
<organism evidence="9 10">
    <name type="scientific">Paremcibacter congregatus</name>
    <dbReference type="NCBI Taxonomy" id="2043170"/>
    <lineage>
        <taxon>Bacteria</taxon>
        <taxon>Pseudomonadati</taxon>
        <taxon>Pseudomonadota</taxon>
        <taxon>Alphaproteobacteria</taxon>
        <taxon>Emcibacterales</taxon>
        <taxon>Emcibacteraceae</taxon>
        <taxon>Paremcibacter</taxon>
    </lineage>
</organism>